<dbReference type="SUPFAM" id="SSF52540">
    <property type="entry name" value="P-loop containing nucleoside triphosphate hydrolases"/>
    <property type="match status" value="2"/>
</dbReference>
<evidence type="ECO:0000259" key="1">
    <source>
        <dbReference type="PROSITE" id="PS51194"/>
    </source>
</evidence>
<gene>
    <name evidence="2" type="ORF">H9X81_10235</name>
</gene>
<sequence>MMKEKIDVLDWEDMFEEEMDSSPVQCDVIWDQELQPADMSEPTHCAVRNGVPVEYDIPAMPWEELMSVRLDQTIDALKVLHDLVKDNRYATESECETLARYTGTYLVDMMYRPQDQIVNAFPEDGLSISNSMLPYPYIQDPVIVETIFRILGRIGFEKGNILLREAGVGAVLRAMDKTMRESSRIDLSTDDPILKDIESFLYPTVPVLSESDPLQSSYYDAIIAEIPCRTSFAELEIGQNAVPVPGTTALVLKMDRALRPGGVLLMTMDENAARSAFFDRGANMVALSNMAHLDFLGGLKFRIRSASRFLFLFQKRSDSRKSSWPTYSWKSNTEKIDPSLPEMEVQENIETQILGWGIEGIYHEVESDAETEDAEYIPANPNVRNFELVLVNGEVYQRVDSRMIRQKLTGRALERVKGMIAIRQQTERLLKAEMSDLDDDYIEVAQEKLNRLYDSFVKVYGPVTSRANFRLFREDIGASVLAALERQDEDGKIEKTEIFTQRTLCIHKLVSTCDTLQEGCAVCIDRLGKIDLAFIAQLCQKTVEEVQGELEGSMIFRNPHSEGADDEWILRTAYLSGPVLKKYREAQEAAENSAEFEINVEALKQVLPDPIPSKDIYVTLASSFVDDKFIVDFADYLLGSQISHPYTDELFSIEYQNDGKRHLACNHYISPANVVIYSTYGIPEMGALALFDRLLNQRSITVYDKVNTGGDKTRFVTNTEKTIAAQEKANLIAEKFTEWIFSDPDREREIVESYNSSFNDYVVPTYDGSHLTFPGMSMNIELRPHQKNAVFRIIQENGAFLNHAVGSGKTFTMIAAGMELERLGRIRKPLYLVPNNLLTQWGGEMMRLYPTKKVLIADPSDMRKERRKRFLTRVAIGDYDAIIMGSSSFDTIPAPIHTVRETIEHNFQAKNHCQETPVTKLEKSLQDDLYRSYEANESADFNFEDLGVDYLFVDESHGFKNLRAPSGSSVQGISSSSSHKATDLYYKTKYLSSLHGGKGGYVFATGTAIVNSIVELFSAQRFFQEDLLFSKGIYNLRDWVKNFAVVTAEWELPPEGLDKNGKGFRQVMRVSSFQNVPELMHMVLQFMDTVTSSAVDMETPNIVEETVSCPMSEDQRNYMDLLVTRAREIRTKGTIQANDNMLSVTNDGRKAALDMRIIDPLSQNFPHSKVSECARKVAELYFKYNDVRSTQIIFSDISVPNQNKEFSVYTELKKLLIYMGIPENEIAIAHDYKTATQFKTMQSKMQAGQIRVLIGSTGTVGQGLDVQRHLIALHELDTPWTPKDVEQRLGRIKRPGNLNKTAFIFTYVTEGSFDAYMWQCVERKAKMIAQILRGDLDRRTVEDVDAKALSYSEIKAISSGDPRFLQRAKLEAEIARLQALKHRYDDKIRKVTANAFRTIPDRIKQYEERIPSIEQDIADTWAYRGSYLYELAGQKYDLLDLVQKEKAAKALQEIIAKRVKYGDSLGKLNGLEIIATPSQSADSFFSRASFSVALNGHTSHALSRNAQILNAKGALNFAANTFDQMDYELQEYKEKLRADQLALNASQDLISNSKFEKQEELDRLIAEYEELNATLTA</sequence>
<dbReference type="Pfam" id="PF04851">
    <property type="entry name" value="ResIII"/>
    <property type="match status" value="1"/>
</dbReference>
<dbReference type="PROSITE" id="PS51194">
    <property type="entry name" value="HELICASE_CTER"/>
    <property type="match status" value="1"/>
</dbReference>
<evidence type="ECO:0000313" key="2">
    <source>
        <dbReference type="EMBL" id="MBM6924060.1"/>
    </source>
</evidence>
<dbReference type="PANTHER" id="PTHR41313:SF1">
    <property type="entry name" value="DNA METHYLASE ADENINE-SPECIFIC DOMAIN-CONTAINING PROTEIN"/>
    <property type="match status" value="1"/>
</dbReference>
<dbReference type="EMBL" id="JACSNR010000010">
    <property type="protein sequence ID" value="MBM6924060.1"/>
    <property type="molecule type" value="Genomic_DNA"/>
</dbReference>
<accession>A0ABS2GNJ2</accession>
<dbReference type="GO" id="GO:0004386">
    <property type="term" value="F:helicase activity"/>
    <property type="evidence" value="ECO:0007669"/>
    <property type="project" value="UniProtKB-KW"/>
</dbReference>
<dbReference type="InterPro" id="IPR001650">
    <property type="entry name" value="Helicase_C-like"/>
</dbReference>
<dbReference type="RefSeq" id="WP_204721717.1">
    <property type="nucleotide sequence ID" value="NZ_JACSNR010000010.1"/>
</dbReference>
<keyword evidence="2" id="KW-0378">Hydrolase</keyword>
<dbReference type="InterPro" id="IPR027417">
    <property type="entry name" value="P-loop_NTPase"/>
</dbReference>
<organism evidence="2 3">
    <name type="scientific">Hydrogenoanaerobacterium saccharovorans</name>
    <dbReference type="NCBI Taxonomy" id="474960"/>
    <lineage>
        <taxon>Bacteria</taxon>
        <taxon>Bacillati</taxon>
        <taxon>Bacillota</taxon>
        <taxon>Clostridia</taxon>
        <taxon>Eubacteriales</taxon>
        <taxon>Oscillospiraceae</taxon>
        <taxon>Hydrogenoanaerobacterium</taxon>
    </lineage>
</organism>
<keyword evidence="2" id="KW-0547">Nucleotide-binding</keyword>
<dbReference type="Gene3D" id="3.40.50.300">
    <property type="entry name" value="P-loop containing nucleotide triphosphate hydrolases"/>
    <property type="match status" value="2"/>
</dbReference>
<keyword evidence="3" id="KW-1185">Reference proteome</keyword>
<keyword evidence="2" id="KW-0347">Helicase</keyword>
<evidence type="ECO:0000313" key="3">
    <source>
        <dbReference type="Proteomes" id="UP000724149"/>
    </source>
</evidence>
<dbReference type="Proteomes" id="UP000724149">
    <property type="component" value="Unassembled WGS sequence"/>
</dbReference>
<name>A0ABS2GNJ2_9FIRM</name>
<feature type="domain" description="Helicase C-terminal" evidence="1">
    <location>
        <begin position="1179"/>
        <end position="1352"/>
    </location>
</feature>
<dbReference type="InterPro" id="IPR014001">
    <property type="entry name" value="Helicase_ATP-bd"/>
</dbReference>
<protein>
    <submittedName>
        <fullName evidence="2">DEAD/DEAH box helicase family protein</fullName>
    </submittedName>
</protein>
<dbReference type="InterPro" id="IPR052933">
    <property type="entry name" value="DNA_Protect_Modify"/>
</dbReference>
<keyword evidence="2" id="KW-0067">ATP-binding</keyword>
<proteinExistence type="predicted"/>
<dbReference type="PANTHER" id="PTHR41313">
    <property type="entry name" value="ADENINE-SPECIFIC METHYLTRANSFERASE"/>
    <property type="match status" value="1"/>
</dbReference>
<reference evidence="2 3" key="1">
    <citation type="journal article" date="2021" name="Sci. Rep.">
        <title>The distribution of antibiotic resistance genes in chicken gut microbiota commensals.</title>
        <authorList>
            <person name="Juricova H."/>
            <person name="Matiasovicova J."/>
            <person name="Kubasova T."/>
            <person name="Cejkova D."/>
            <person name="Rychlik I."/>
        </authorList>
    </citation>
    <scope>NUCLEOTIDE SEQUENCE [LARGE SCALE GENOMIC DNA]</scope>
    <source>
        <strain evidence="2 3">An564</strain>
    </source>
</reference>
<comment type="caution">
    <text evidence="2">The sequence shown here is derived from an EMBL/GenBank/DDBJ whole genome shotgun (WGS) entry which is preliminary data.</text>
</comment>
<dbReference type="InterPro" id="IPR006935">
    <property type="entry name" value="Helicase/UvrB_N"/>
</dbReference>
<dbReference type="SMART" id="SM00487">
    <property type="entry name" value="DEXDc"/>
    <property type="match status" value="1"/>
</dbReference>